<evidence type="ECO:0000259" key="9">
    <source>
        <dbReference type="PROSITE" id="PS50102"/>
    </source>
</evidence>
<dbReference type="InterPro" id="IPR035979">
    <property type="entry name" value="RBD_domain_sf"/>
</dbReference>
<comment type="similarity">
    <text evidence="2">Belongs to the TAPT1 family.</text>
</comment>
<reference evidence="10 11" key="1">
    <citation type="submission" date="2021-05" db="EMBL/GenBank/DDBJ databases">
        <title>Genome Assembly of Synthetic Allotetraploid Brassica napus Reveals Homoeologous Exchanges between Subgenomes.</title>
        <authorList>
            <person name="Davis J.T."/>
        </authorList>
    </citation>
    <scope>NUCLEOTIDE SEQUENCE [LARGE SCALE GENOMIC DNA]</scope>
    <source>
        <strain evidence="11">cv. Da-Ae</strain>
        <tissue evidence="10">Seedling</tissue>
    </source>
</reference>
<feature type="region of interest" description="Disordered" evidence="7">
    <location>
        <begin position="17"/>
        <end position="80"/>
    </location>
</feature>
<evidence type="ECO:0000313" key="11">
    <source>
        <dbReference type="Proteomes" id="UP000824890"/>
    </source>
</evidence>
<feature type="transmembrane region" description="Helical" evidence="8">
    <location>
        <begin position="626"/>
        <end position="646"/>
    </location>
</feature>
<name>A0ABQ7Z5A3_BRANA</name>
<evidence type="ECO:0000256" key="7">
    <source>
        <dbReference type="SAM" id="MobiDB-lite"/>
    </source>
</evidence>
<dbReference type="EMBL" id="JAGKQM010000016">
    <property type="protein sequence ID" value="KAH0875358.1"/>
    <property type="molecule type" value="Genomic_DNA"/>
</dbReference>
<feature type="transmembrane region" description="Helical" evidence="8">
    <location>
        <begin position="251"/>
        <end position="277"/>
    </location>
</feature>
<evidence type="ECO:0000313" key="10">
    <source>
        <dbReference type="EMBL" id="KAH0875358.1"/>
    </source>
</evidence>
<feature type="transmembrane region" description="Helical" evidence="8">
    <location>
        <begin position="552"/>
        <end position="573"/>
    </location>
</feature>
<keyword evidence="6" id="KW-0694">RNA-binding</keyword>
<keyword evidence="4 8" id="KW-1133">Transmembrane helix</keyword>
<feature type="domain" description="RRM" evidence="9">
    <location>
        <begin position="709"/>
        <end position="790"/>
    </location>
</feature>
<dbReference type="SUPFAM" id="SSF54928">
    <property type="entry name" value="RNA-binding domain, RBD"/>
    <property type="match status" value="1"/>
</dbReference>
<keyword evidence="5 8" id="KW-0472">Membrane</keyword>
<feature type="compositionally biased region" description="Basic and acidic residues" evidence="7">
    <location>
        <begin position="135"/>
        <end position="148"/>
    </location>
</feature>
<dbReference type="PANTHER" id="PTHR13317">
    <property type="entry name" value="TRANSMEMBRANE ANTERIOR POSTERIOR TRANSFORMATION PROTEIN 1 HOMOLOG"/>
    <property type="match status" value="1"/>
</dbReference>
<keyword evidence="3 8" id="KW-0812">Transmembrane</keyword>
<dbReference type="PANTHER" id="PTHR13317:SF4">
    <property type="entry name" value="TRANSMEMBRANE ANTERIOR POSTERIOR TRANSFORMATION PROTEIN 1 HOMOLOG"/>
    <property type="match status" value="1"/>
</dbReference>
<feature type="compositionally biased region" description="Basic residues" evidence="7">
    <location>
        <begin position="45"/>
        <end position="58"/>
    </location>
</feature>
<evidence type="ECO:0000256" key="2">
    <source>
        <dbReference type="ARBA" id="ARBA00008803"/>
    </source>
</evidence>
<feature type="transmembrane region" description="Helical" evidence="8">
    <location>
        <begin position="520"/>
        <end position="540"/>
    </location>
</feature>
<dbReference type="Proteomes" id="UP000824890">
    <property type="component" value="Unassembled WGS sequence"/>
</dbReference>
<feature type="transmembrane region" description="Helical" evidence="8">
    <location>
        <begin position="297"/>
        <end position="324"/>
    </location>
</feature>
<organism evidence="10 11">
    <name type="scientific">Brassica napus</name>
    <name type="common">Rape</name>
    <dbReference type="NCBI Taxonomy" id="3708"/>
    <lineage>
        <taxon>Eukaryota</taxon>
        <taxon>Viridiplantae</taxon>
        <taxon>Streptophyta</taxon>
        <taxon>Embryophyta</taxon>
        <taxon>Tracheophyta</taxon>
        <taxon>Spermatophyta</taxon>
        <taxon>Magnoliopsida</taxon>
        <taxon>eudicotyledons</taxon>
        <taxon>Gunneridae</taxon>
        <taxon>Pentapetalae</taxon>
        <taxon>rosids</taxon>
        <taxon>malvids</taxon>
        <taxon>Brassicales</taxon>
        <taxon>Brassicaceae</taxon>
        <taxon>Brassiceae</taxon>
        <taxon>Brassica</taxon>
    </lineage>
</organism>
<feature type="region of interest" description="Disordered" evidence="7">
    <location>
        <begin position="126"/>
        <end position="148"/>
    </location>
</feature>
<dbReference type="InterPro" id="IPR012677">
    <property type="entry name" value="Nucleotide-bd_a/b_plait_sf"/>
</dbReference>
<gene>
    <name evidence="10" type="ORF">HID58_072720</name>
</gene>
<evidence type="ECO:0000256" key="8">
    <source>
        <dbReference type="SAM" id="Phobius"/>
    </source>
</evidence>
<dbReference type="PROSITE" id="PS50102">
    <property type="entry name" value="RRM"/>
    <property type="match status" value="1"/>
</dbReference>
<evidence type="ECO:0000256" key="4">
    <source>
        <dbReference type="ARBA" id="ARBA00022989"/>
    </source>
</evidence>
<keyword evidence="11" id="KW-1185">Reference proteome</keyword>
<dbReference type="InterPro" id="IPR000504">
    <property type="entry name" value="RRM_dom"/>
</dbReference>
<evidence type="ECO:0000256" key="1">
    <source>
        <dbReference type="ARBA" id="ARBA00004141"/>
    </source>
</evidence>
<evidence type="ECO:0000256" key="3">
    <source>
        <dbReference type="ARBA" id="ARBA00022692"/>
    </source>
</evidence>
<comment type="subcellular location">
    <subcellularLocation>
        <location evidence="1">Membrane</location>
        <topology evidence="1">Multi-pass membrane protein</topology>
    </subcellularLocation>
</comment>
<dbReference type="Gene3D" id="3.30.70.330">
    <property type="match status" value="1"/>
</dbReference>
<evidence type="ECO:0000256" key="6">
    <source>
        <dbReference type="PROSITE-ProRule" id="PRU00176"/>
    </source>
</evidence>
<accession>A0ABQ7Z5A3</accession>
<evidence type="ECO:0000256" key="5">
    <source>
        <dbReference type="ARBA" id="ARBA00023136"/>
    </source>
</evidence>
<dbReference type="SMART" id="SM00360">
    <property type="entry name" value="RRM"/>
    <property type="match status" value="1"/>
</dbReference>
<protein>
    <recommendedName>
        <fullName evidence="9">RRM domain-containing protein</fullName>
    </recommendedName>
</protein>
<comment type="caution">
    <text evidence="10">The sequence shown here is derived from an EMBL/GenBank/DDBJ whole genome shotgun (WGS) entry which is preliminary data.</text>
</comment>
<dbReference type="Pfam" id="PF05346">
    <property type="entry name" value="DUF747"/>
    <property type="match status" value="1"/>
</dbReference>
<sequence>MTVRSTGRKLSFEILSSLEDDSLPPIPRSSSDPISGNDSAESSPKRRRHRKKKKKKHNKVETIPENGDPQFTSMEDPSWASCDEGERSIFENRLNYFGGGGGGSTVVTQTVQHNGFSFGKLRQRNVNGSSIDSTNDERSSETLASDKKSYVEEVSSSENLPFEEVQNQFPRSETNGNVVVTRLDTESSLDWKQLMADDPDFLSAETRSPMKYFTGEIYGGVSLRSTVASGNDVERERIYDMIFRLPWRCEVLLHTGFFVCVNSFLSLLTVMPIRVLLTFWDAFKHRQLRRPSSSELSDLACFLVLASGTILLGRTDISLIYHMIRGQSTIKLYVVYNILEIFDRLCQSFCGDVFGALFSSAAGLAVSPPEKLRFCAWRFVSDLALTMAITLSTCIVAHNNALLALLVSNNFAEIKSSVFKRFSKDNIHGLVYADAIERFHISAFLVSVLAQNILEAEGPWLGNFIYNATMVFFCEMMIDIIKHSFLAKFNGIRPIAYSEFLQALCEQTLNIRPEDRKTNLTFVPIAPACVVIRVLTPVYAAHLPCSPLPWRVMWMVFLFVITCIMLTSLKVLIGMGLRKHATWKEFAQVESGSTGLHSTQIQLHLSFWKICTKRPHGSFWQRRKAIAGQIAILLFFITGQSHPIFLTCLKASHEPNMGCKLIRFLPLYTFSHSPPLCDNVGCFHSHGSISEQHSHGFPAYYFPRKHNVKTVKISNVSLNVSKKDLNEFFSFSGDIHYIEMRSETQETQLAYVTFKDPQGAETAMLLTGAVIADHRQEYSFNGFTVKKAEHVVSTMMERGYAVGKDAMEKAKAFDDRHNLVSNASATIASLDNKMGLSEKLSIGTTVVNEKLREVDERYQVREITKSALAAAEERAISAGTALMANPYVSSGASWLSNAFGAVTKAVRAEDGGEGRKEIVQLDDTSPKAPAVVPVNSVDTDFTKPSF</sequence>
<dbReference type="Pfam" id="PF00076">
    <property type="entry name" value="RRM_1"/>
    <property type="match status" value="1"/>
</dbReference>
<dbReference type="InterPro" id="IPR008010">
    <property type="entry name" value="Tatp1"/>
</dbReference>
<proteinExistence type="inferred from homology"/>